<evidence type="ECO:0000259" key="1">
    <source>
        <dbReference type="Pfam" id="PF19993"/>
    </source>
</evidence>
<feature type="domain" description="Double-GTPase 2" evidence="1">
    <location>
        <begin position="77"/>
        <end position="281"/>
    </location>
</feature>
<dbReference type="Pfam" id="PF19993">
    <property type="entry name" value="DO-GTPase2"/>
    <property type="match status" value="1"/>
</dbReference>
<evidence type="ECO:0000313" key="2">
    <source>
        <dbReference type="EMBL" id="OXA79058.1"/>
    </source>
</evidence>
<dbReference type="SUPFAM" id="SSF52540">
    <property type="entry name" value="P-loop containing nucleoside triphosphate hydrolases"/>
    <property type="match status" value="1"/>
</dbReference>
<comment type="caution">
    <text evidence="2">The sequence shown here is derived from an EMBL/GenBank/DDBJ whole genome shotgun (WGS) entry which is preliminary data.</text>
</comment>
<dbReference type="RefSeq" id="WP_074658812.1">
    <property type="nucleotide sequence ID" value="NZ_MUGV01000018.1"/>
</dbReference>
<sequence>MRQKCDSEGCNAPKSLCKILLSPNYQECQNWIDSNKELASSGSAKISADQNTVIPWSGMELTPDKLDLISHRSTPLIIGIIGAANAGKTSYLGMLYTLLFNGHKFTKWNFAGSYTLIAWEAQAKGLKIGSNGKVSFPAATPSTPDYYSLYHMALKADESLHDIVFADSSGEVFTKWADDTEDIESDNAKWIYENSDGFIFFVDCEAIIKERGRAKRKITQLAGQIASNLGNRYVAIAWSKSDKIDDIPPTIKEAIEQSLAESFPLAKTFYISNFSVDSKDERCFVNNLALAQDVLEAMTKTKQIYLIPTLPMSNDFFINYHGRNYSKR</sequence>
<dbReference type="Proteomes" id="UP000198382">
    <property type="component" value="Unassembled WGS sequence"/>
</dbReference>
<accession>A0ABX4BQL6</accession>
<reference evidence="2 3" key="1">
    <citation type="submission" date="2016-11" db="EMBL/GenBank/DDBJ databases">
        <title>Whole genomes of Flavobacteriaceae.</title>
        <authorList>
            <person name="Stine C."/>
            <person name="Li C."/>
            <person name="Tadesse D."/>
        </authorList>
    </citation>
    <scope>NUCLEOTIDE SEQUENCE [LARGE SCALE GENOMIC DNA]</scope>
    <source>
        <strain evidence="2 3">DSM 15937</strain>
    </source>
</reference>
<dbReference type="InterPro" id="IPR045528">
    <property type="entry name" value="DO-GTPase2"/>
</dbReference>
<dbReference type="Gene3D" id="3.40.50.300">
    <property type="entry name" value="P-loop containing nucleotide triphosphate hydrolases"/>
    <property type="match status" value="1"/>
</dbReference>
<name>A0ABX4BQL6_FLAFR</name>
<gene>
    <name evidence="2" type="ORF">B0A65_10945</name>
</gene>
<evidence type="ECO:0000313" key="3">
    <source>
        <dbReference type="Proteomes" id="UP000198382"/>
    </source>
</evidence>
<proteinExistence type="predicted"/>
<organism evidence="2 3">
    <name type="scientific">Flavobacterium frigidimaris</name>
    <dbReference type="NCBI Taxonomy" id="262320"/>
    <lineage>
        <taxon>Bacteria</taxon>
        <taxon>Pseudomonadati</taxon>
        <taxon>Bacteroidota</taxon>
        <taxon>Flavobacteriia</taxon>
        <taxon>Flavobacteriales</taxon>
        <taxon>Flavobacteriaceae</taxon>
        <taxon>Flavobacterium</taxon>
    </lineage>
</organism>
<dbReference type="InterPro" id="IPR027417">
    <property type="entry name" value="P-loop_NTPase"/>
</dbReference>
<dbReference type="EMBL" id="MUGV01000018">
    <property type="protein sequence ID" value="OXA79058.1"/>
    <property type="molecule type" value="Genomic_DNA"/>
</dbReference>
<keyword evidence="3" id="KW-1185">Reference proteome</keyword>
<protein>
    <recommendedName>
        <fullName evidence="1">Double-GTPase 2 domain-containing protein</fullName>
    </recommendedName>
</protein>